<name>A0ABY9VPJ7_9ACTN</name>
<gene>
    <name evidence="3" type="ORF">RI138_03030</name>
</gene>
<evidence type="ECO:0000313" key="3">
    <source>
        <dbReference type="EMBL" id="WNF25854.1"/>
    </source>
</evidence>
<proteinExistence type="predicted"/>
<evidence type="ECO:0000313" key="4">
    <source>
        <dbReference type="Proteomes" id="UP001303236"/>
    </source>
</evidence>
<protein>
    <recommendedName>
        <fullName evidence="5">Integral membrane protein</fullName>
    </recommendedName>
</protein>
<evidence type="ECO:0008006" key="5">
    <source>
        <dbReference type="Google" id="ProtNLM"/>
    </source>
</evidence>
<feature type="region of interest" description="Disordered" evidence="1">
    <location>
        <begin position="184"/>
        <end position="206"/>
    </location>
</feature>
<evidence type="ECO:0000256" key="2">
    <source>
        <dbReference type="SAM" id="Phobius"/>
    </source>
</evidence>
<sequence>MGAGTALRLGRTALFALVCVAVSGLGHALMSGTPLPLSVQAAALLPVGGAGWWLAARERNAPVTVAAHASGQLGLHGFLSAAGSWLPSGAGAHRMGGSHHLPGAMSHSAHDMSIGGPSDLMGVLAAFDGSLFTTGMAAAHAIAGLICGWWLWRGEVAAARLGRSLVLFVRAPLRSALRLWSATPPAPADPAPRRTCRRPGRRRDLLARHSVSRRGPPYRLRLL</sequence>
<keyword evidence="2" id="KW-0812">Transmembrane</keyword>
<organism evidence="3 4">
    <name type="scientific">Streptomyces durocortorensis</name>
    <dbReference type="NCBI Taxonomy" id="2811104"/>
    <lineage>
        <taxon>Bacteria</taxon>
        <taxon>Bacillati</taxon>
        <taxon>Actinomycetota</taxon>
        <taxon>Actinomycetes</taxon>
        <taxon>Kitasatosporales</taxon>
        <taxon>Streptomycetaceae</taxon>
        <taxon>Streptomyces</taxon>
    </lineage>
</organism>
<accession>A0ABY9VPJ7</accession>
<dbReference type="Proteomes" id="UP001303236">
    <property type="component" value="Chromosome"/>
</dbReference>
<dbReference type="EMBL" id="CP134500">
    <property type="protein sequence ID" value="WNF25854.1"/>
    <property type="molecule type" value="Genomic_DNA"/>
</dbReference>
<feature type="transmembrane region" description="Helical" evidence="2">
    <location>
        <begin position="131"/>
        <end position="152"/>
    </location>
</feature>
<keyword evidence="2" id="KW-1133">Transmembrane helix</keyword>
<evidence type="ECO:0000256" key="1">
    <source>
        <dbReference type="SAM" id="MobiDB-lite"/>
    </source>
</evidence>
<keyword evidence="4" id="KW-1185">Reference proteome</keyword>
<reference evidence="3 4" key="1">
    <citation type="submission" date="2023-09" db="EMBL/GenBank/DDBJ databases">
        <title>Genome completion map analysis of the actinomycetes C11-1.</title>
        <authorList>
            <person name="Qin P."/>
            <person name="Guan P."/>
        </authorList>
    </citation>
    <scope>NUCLEOTIDE SEQUENCE [LARGE SCALE GENOMIC DNA]</scope>
    <source>
        <strain evidence="3 4">C11-1</strain>
    </source>
</reference>
<keyword evidence="2" id="KW-0472">Membrane</keyword>